<evidence type="ECO:0000313" key="2">
    <source>
        <dbReference type="EMBL" id="MTV49232.1"/>
    </source>
</evidence>
<dbReference type="InterPro" id="IPR018392">
    <property type="entry name" value="LysM"/>
</dbReference>
<dbReference type="AlphaFoldDB" id="A0A6I3SKL6"/>
<dbReference type="InterPro" id="IPR036779">
    <property type="entry name" value="LysM_dom_sf"/>
</dbReference>
<dbReference type="PROSITE" id="PS51782">
    <property type="entry name" value="LYSM"/>
    <property type="match status" value="3"/>
</dbReference>
<dbReference type="PANTHER" id="PTHR33734">
    <property type="entry name" value="LYSM DOMAIN-CONTAINING GPI-ANCHORED PROTEIN 2"/>
    <property type="match status" value="1"/>
</dbReference>
<reference evidence="2 3" key="1">
    <citation type="submission" date="2019-11" db="EMBL/GenBank/DDBJ databases">
        <title>Whole-genome sequence of a the green, strictly anaerobic photosynthetic bacterium Heliobacillus mobilis DSM 6151.</title>
        <authorList>
            <person name="Kyndt J.A."/>
            <person name="Meyer T.E."/>
        </authorList>
    </citation>
    <scope>NUCLEOTIDE SEQUENCE [LARGE SCALE GENOMIC DNA]</scope>
    <source>
        <strain evidence="2 3">DSM 6151</strain>
    </source>
</reference>
<proteinExistence type="predicted"/>
<gene>
    <name evidence="2" type="ORF">GJ688_09605</name>
</gene>
<dbReference type="Proteomes" id="UP000430670">
    <property type="component" value="Unassembled WGS sequence"/>
</dbReference>
<organism evidence="2 3">
    <name type="scientific">Heliobacterium mobile</name>
    <name type="common">Heliobacillus mobilis</name>
    <dbReference type="NCBI Taxonomy" id="28064"/>
    <lineage>
        <taxon>Bacteria</taxon>
        <taxon>Bacillati</taxon>
        <taxon>Bacillota</taxon>
        <taxon>Clostridia</taxon>
        <taxon>Eubacteriales</taxon>
        <taxon>Heliobacteriaceae</taxon>
        <taxon>Heliobacterium</taxon>
    </lineage>
</organism>
<feature type="domain" description="LysM" evidence="1">
    <location>
        <begin position="67"/>
        <end position="112"/>
    </location>
</feature>
<dbReference type="CDD" id="cd00118">
    <property type="entry name" value="LysM"/>
    <property type="match status" value="2"/>
</dbReference>
<dbReference type="EMBL" id="WNKU01000009">
    <property type="protein sequence ID" value="MTV49232.1"/>
    <property type="molecule type" value="Genomic_DNA"/>
</dbReference>
<feature type="domain" description="LysM" evidence="1">
    <location>
        <begin position="9"/>
        <end position="57"/>
    </location>
</feature>
<dbReference type="RefSeq" id="WP_155476328.1">
    <property type="nucleotide sequence ID" value="NZ_WNKU01000009.1"/>
</dbReference>
<dbReference type="Gene3D" id="3.10.350.10">
    <property type="entry name" value="LysM domain"/>
    <property type="match status" value="3"/>
</dbReference>
<feature type="domain" description="LysM" evidence="1">
    <location>
        <begin position="115"/>
        <end position="162"/>
    </location>
</feature>
<dbReference type="Pfam" id="PF01476">
    <property type="entry name" value="LysM"/>
    <property type="match status" value="3"/>
</dbReference>
<protein>
    <submittedName>
        <fullName evidence="2">LysM peptidoglycan-binding domain-containing protein</fullName>
    </submittedName>
</protein>
<sequence>MPLAEGTHFLYSVDPSDTPYLIAIRLGSTVEQIERLNALYPPFTDPGLIFPGQLLIVPYLYNPATQVFYFVRPGDSMNSIASRFSTTVENLNQLNPQIENPNLIYPNQLLKIPVQIYVVSPGDSLYAIANRFGLSTNTVVKANQGRPGFSPDVLFTGYGLVLPISDE</sequence>
<keyword evidence="3" id="KW-1185">Reference proteome</keyword>
<dbReference type="SMART" id="SM00257">
    <property type="entry name" value="LysM"/>
    <property type="match status" value="3"/>
</dbReference>
<evidence type="ECO:0000259" key="1">
    <source>
        <dbReference type="PROSITE" id="PS51782"/>
    </source>
</evidence>
<evidence type="ECO:0000313" key="3">
    <source>
        <dbReference type="Proteomes" id="UP000430670"/>
    </source>
</evidence>
<comment type="caution">
    <text evidence="2">The sequence shown here is derived from an EMBL/GenBank/DDBJ whole genome shotgun (WGS) entry which is preliminary data.</text>
</comment>
<dbReference type="OrthoDB" id="9811296at2"/>
<dbReference type="PANTHER" id="PTHR33734:SF22">
    <property type="entry name" value="MEMBRANE-BOUND LYTIC MUREIN TRANSGLYCOSYLASE D"/>
    <property type="match status" value="1"/>
</dbReference>
<accession>A0A6I3SKL6</accession>
<name>A0A6I3SKL6_HELMO</name>
<dbReference type="SUPFAM" id="SSF54106">
    <property type="entry name" value="LysM domain"/>
    <property type="match status" value="3"/>
</dbReference>